<keyword evidence="4" id="KW-0479">Metal-binding</keyword>
<dbReference type="GO" id="GO:0008270">
    <property type="term" value="F:zinc ion binding"/>
    <property type="evidence" value="ECO:0007669"/>
    <property type="project" value="UniProtKB-KW"/>
</dbReference>
<keyword evidence="3" id="KW-0808">Transferase</keyword>
<dbReference type="SUPFAM" id="SSF57850">
    <property type="entry name" value="RING/U-box"/>
    <property type="match status" value="3"/>
</dbReference>
<evidence type="ECO:0000256" key="2">
    <source>
        <dbReference type="ARBA" id="ARBA00012251"/>
    </source>
</evidence>
<dbReference type="SMART" id="SM00647">
    <property type="entry name" value="IBR"/>
    <property type="match status" value="2"/>
</dbReference>
<evidence type="ECO:0000313" key="11">
    <source>
        <dbReference type="Proteomes" id="UP001432322"/>
    </source>
</evidence>
<evidence type="ECO:0000256" key="8">
    <source>
        <dbReference type="ARBA" id="ARBA00022833"/>
    </source>
</evidence>
<evidence type="ECO:0000256" key="4">
    <source>
        <dbReference type="ARBA" id="ARBA00022723"/>
    </source>
</evidence>
<evidence type="ECO:0000313" key="10">
    <source>
        <dbReference type="EMBL" id="GMT31245.1"/>
    </source>
</evidence>
<dbReference type="Pfam" id="PF01485">
    <property type="entry name" value="IBR"/>
    <property type="match status" value="2"/>
</dbReference>
<dbReference type="Gene3D" id="1.20.120.1750">
    <property type="match status" value="1"/>
</dbReference>
<dbReference type="Proteomes" id="UP001432322">
    <property type="component" value="Unassembled WGS sequence"/>
</dbReference>
<gene>
    <name evidence="10" type="ORF">PFISCL1PPCAC_22542</name>
</gene>
<evidence type="ECO:0000256" key="5">
    <source>
        <dbReference type="ARBA" id="ARBA00022737"/>
    </source>
</evidence>
<keyword evidence="7" id="KW-0833">Ubl conjugation pathway</keyword>
<reference evidence="10" key="1">
    <citation type="submission" date="2023-10" db="EMBL/GenBank/DDBJ databases">
        <title>Genome assembly of Pristionchus species.</title>
        <authorList>
            <person name="Yoshida K."/>
            <person name="Sommer R.J."/>
        </authorList>
    </citation>
    <scope>NUCLEOTIDE SEQUENCE</scope>
    <source>
        <strain evidence="10">RS5133</strain>
    </source>
</reference>
<dbReference type="Gene3D" id="3.30.40.10">
    <property type="entry name" value="Zinc/RING finger domain, C3HC4 (zinc finger)"/>
    <property type="match status" value="1"/>
</dbReference>
<dbReference type="AlphaFoldDB" id="A0AAV5WL32"/>
<keyword evidence="6" id="KW-0863">Zinc-finger</keyword>
<accession>A0AAV5WL32</accession>
<dbReference type="InterPro" id="IPR013083">
    <property type="entry name" value="Znf_RING/FYVE/PHD"/>
</dbReference>
<proteinExistence type="predicted"/>
<evidence type="ECO:0000256" key="1">
    <source>
        <dbReference type="ARBA" id="ARBA00001798"/>
    </source>
</evidence>
<name>A0AAV5WL32_9BILA</name>
<evidence type="ECO:0000256" key="3">
    <source>
        <dbReference type="ARBA" id="ARBA00022679"/>
    </source>
</evidence>
<dbReference type="GO" id="GO:0061630">
    <property type="term" value="F:ubiquitin protein ligase activity"/>
    <property type="evidence" value="ECO:0007669"/>
    <property type="project" value="UniProtKB-EC"/>
</dbReference>
<dbReference type="EC" id="2.3.2.31" evidence="2"/>
<keyword evidence="5" id="KW-0677">Repeat</keyword>
<dbReference type="InterPro" id="IPR044066">
    <property type="entry name" value="TRIAD_supradom"/>
</dbReference>
<comment type="catalytic activity">
    <reaction evidence="1">
        <text>[E2 ubiquitin-conjugating enzyme]-S-ubiquitinyl-L-cysteine + [acceptor protein]-L-lysine = [E2 ubiquitin-conjugating enzyme]-L-cysteine + [acceptor protein]-N(6)-ubiquitinyl-L-lysine.</text>
        <dbReference type="EC" id="2.3.2.31"/>
    </reaction>
</comment>
<feature type="domain" description="RING-type" evidence="9">
    <location>
        <begin position="173"/>
        <end position="384"/>
    </location>
</feature>
<dbReference type="GO" id="GO:0016567">
    <property type="term" value="P:protein ubiquitination"/>
    <property type="evidence" value="ECO:0007669"/>
    <property type="project" value="InterPro"/>
</dbReference>
<keyword evidence="8" id="KW-0862">Zinc</keyword>
<dbReference type="EMBL" id="BTSY01000006">
    <property type="protein sequence ID" value="GMT31245.1"/>
    <property type="molecule type" value="Genomic_DNA"/>
</dbReference>
<evidence type="ECO:0000259" key="9">
    <source>
        <dbReference type="PROSITE" id="PS51873"/>
    </source>
</evidence>
<dbReference type="InterPro" id="IPR031127">
    <property type="entry name" value="E3_UB_ligase_RBR"/>
</dbReference>
<evidence type="ECO:0000256" key="6">
    <source>
        <dbReference type="ARBA" id="ARBA00022771"/>
    </source>
</evidence>
<dbReference type="InterPro" id="IPR002867">
    <property type="entry name" value="IBR_dom"/>
</dbReference>
<evidence type="ECO:0000256" key="7">
    <source>
        <dbReference type="ARBA" id="ARBA00022786"/>
    </source>
</evidence>
<dbReference type="CDD" id="cd22584">
    <property type="entry name" value="Rcat_RBR_unk"/>
    <property type="match status" value="1"/>
</dbReference>
<dbReference type="PROSITE" id="PS51873">
    <property type="entry name" value="TRIAD"/>
    <property type="match status" value="1"/>
</dbReference>
<keyword evidence="11" id="KW-1185">Reference proteome</keyword>
<comment type="caution">
    <text evidence="10">The sequence shown here is derived from an EMBL/GenBank/DDBJ whole genome shotgun (WGS) entry which is preliminary data.</text>
</comment>
<sequence>VIIGETVSVPTVVNDLTALVVRKEKRLRERKEPLRRFVDELMKTSFCVPTTSSSGYGSEEEEEYVEVIIIPSTSTTSIPLVALPSEMFTRFSVSSLPHLSAHPRLPCFPPAWEIHQKETQLVLGRYLSTCVVARQYGDELRLFVVDTCLSTHPSRPQLPLSGEEPPPIEEIVEGDFCEICYCEMDMTSEDRLSHPFSLSCSHLFCSGCWLSHISQAIHTQRLPAACLNPDCSCTVSVAAAKGLMTLSSVELYENATIEVLKREEKVVTCPECKRLHYAHQGSLHLSCPCGASLCAHCSSIDHSPLSCDVFEQYNSYMQRSGFMSVYSTNSDAPIIRNLAKCPSCSSLMERSAGCNHLSCACGAEFCYQCGKRWTSSHYQCTQGAFTKMTLVDVFTVNTNSRLLVPSLLTLAIEARSLLLERRHELRKRLKRLPLLERKLVERTFVKLSLVVELCYLNFRRSRSSKVMAERVRFGLEDFFNT</sequence>
<protein>
    <recommendedName>
        <fullName evidence="2">RBR-type E3 ubiquitin transferase</fullName>
        <ecNumber evidence="2">2.3.2.31</ecNumber>
    </recommendedName>
</protein>
<feature type="non-terminal residue" evidence="10">
    <location>
        <position position="1"/>
    </location>
</feature>
<dbReference type="PANTHER" id="PTHR11685">
    <property type="entry name" value="RBR FAMILY RING FINGER AND IBR DOMAIN-CONTAINING"/>
    <property type="match status" value="1"/>
</dbReference>
<organism evidence="10 11">
    <name type="scientific">Pristionchus fissidentatus</name>
    <dbReference type="NCBI Taxonomy" id="1538716"/>
    <lineage>
        <taxon>Eukaryota</taxon>
        <taxon>Metazoa</taxon>
        <taxon>Ecdysozoa</taxon>
        <taxon>Nematoda</taxon>
        <taxon>Chromadorea</taxon>
        <taxon>Rhabditida</taxon>
        <taxon>Rhabditina</taxon>
        <taxon>Diplogasteromorpha</taxon>
        <taxon>Diplogasteroidea</taxon>
        <taxon>Neodiplogasteridae</taxon>
        <taxon>Pristionchus</taxon>
    </lineage>
</organism>
<feature type="non-terminal residue" evidence="10">
    <location>
        <position position="481"/>
    </location>
</feature>